<dbReference type="HAMAP" id="MF_01014">
    <property type="entry name" value="HisA"/>
    <property type="match status" value="1"/>
</dbReference>
<keyword evidence="5 9" id="KW-0963">Cytoplasm</keyword>
<dbReference type="Gene3D" id="3.20.20.70">
    <property type="entry name" value="Aldolase class I"/>
    <property type="match status" value="1"/>
</dbReference>
<comment type="similarity">
    <text evidence="4 9 10">Belongs to the HisA/HisF family.</text>
</comment>
<dbReference type="AlphaFoldDB" id="A0A8J3M725"/>
<dbReference type="Pfam" id="PF00977">
    <property type="entry name" value="His_biosynth"/>
    <property type="match status" value="1"/>
</dbReference>
<dbReference type="GO" id="GO:0003949">
    <property type="term" value="F:1-(5-phosphoribosyl)-5-[(5-phosphoribosylamino)methylideneamino]imidazole-4-carboxamide isomerase activity"/>
    <property type="evidence" value="ECO:0007669"/>
    <property type="project" value="UniProtKB-UniRule"/>
</dbReference>
<keyword evidence="12" id="KW-1185">Reference proteome</keyword>
<evidence type="ECO:0000256" key="1">
    <source>
        <dbReference type="ARBA" id="ARBA00000901"/>
    </source>
</evidence>
<dbReference type="RefSeq" id="WP_189680205.1">
    <property type="nucleotide sequence ID" value="NZ_BNCJ01000005.1"/>
</dbReference>
<feature type="active site" description="Proton donor" evidence="9">
    <location>
        <position position="128"/>
    </location>
</feature>
<keyword evidence="6 9" id="KW-0028">Amino-acid biosynthesis</keyword>
<dbReference type="PANTHER" id="PTHR43090:SF2">
    <property type="entry name" value="1-(5-PHOSPHORIBOSYL)-5-[(5-PHOSPHORIBOSYLAMINO)METHYLIDENEAMINO] IMIDAZOLE-4-CARBOXAMIDE ISOMERASE"/>
    <property type="match status" value="1"/>
</dbReference>
<dbReference type="InterPro" id="IPR023016">
    <property type="entry name" value="HisA/PriA"/>
</dbReference>
<reference evidence="11" key="1">
    <citation type="journal article" date="2014" name="Int. J. Syst. Evol. Microbiol.">
        <title>Complete genome sequence of Corynebacterium casei LMG S-19264T (=DSM 44701T), isolated from a smear-ripened cheese.</title>
        <authorList>
            <consortium name="US DOE Joint Genome Institute (JGI-PGF)"/>
            <person name="Walter F."/>
            <person name="Albersmeier A."/>
            <person name="Kalinowski J."/>
            <person name="Ruckert C."/>
        </authorList>
    </citation>
    <scope>NUCLEOTIDE SEQUENCE</scope>
    <source>
        <strain evidence="11">KCTC 42650</strain>
    </source>
</reference>
<dbReference type="CDD" id="cd04732">
    <property type="entry name" value="HisA"/>
    <property type="match status" value="1"/>
</dbReference>
<gene>
    <name evidence="9 11" type="primary">hisA</name>
    <name evidence="11" type="ORF">GCM10017056_22700</name>
</gene>
<dbReference type="Proteomes" id="UP000626220">
    <property type="component" value="Unassembled WGS sequence"/>
</dbReference>
<keyword evidence="8 9" id="KW-0413">Isomerase</keyword>
<evidence type="ECO:0000256" key="8">
    <source>
        <dbReference type="ARBA" id="ARBA00023235"/>
    </source>
</evidence>
<evidence type="ECO:0000256" key="3">
    <source>
        <dbReference type="ARBA" id="ARBA00005133"/>
    </source>
</evidence>
<evidence type="ECO:0000256" key="2">
    <source>
        <dbReference type="ARBA" id="ARBA00004496"/>
    </source>
</evidence>
<sequence length="248" mass="26778">MLIYPTIQLMGGRCVSLDRARIDAPQIWDVDPVETAQGFAGAGAEWMHLTDLDAVEGNERNAELTERIIRAAGIPVQLAGGFRSRDVIERWIDKGAGRIVVGSLAAQEPHLVKELAKYHPDQIVLTVDVKAGRVMTHGWRRESSFTPEDFIAAFDGVPLAGIVVTDIEADANAHVEAQMGLISGLARLSRTPVIASGVVRTVDDIARLKYIHNIAGALVGRALYQGTVDIAEALAVAKPEVERVADFV</sequence>
<evidence type="ECO:0000256" key="5">
    <source>
        <dbReference type="ARBA" id="ARBA00022490"/>
    </source>
</evidence>
<evidence type="ECO:0000256" key="6">
    <source>
        <dbReference type="ARBA" id="ARBA00022605"/>
    </source>
</evidence>
<evidence type="ECO:0000256" key="10">
    <source>
        <dbReference type="RuleBase" id="RU003657"/>
    </source>
</evidence>
<evidence type="ECO:0000256" key="9">
    <source>
        <dbReference type="HAMAP-Rule" id="MF_01014"/>
    </source>
</evidence>
<evidence type="ECO:0000313" key="11">
    <source>
        <dbReference type="EMBL" id="GHF50464.1"/>
    </source>
</evidence>
<dbReference type="GO" id="GO:0005737">
    <property type="term" value="C:cytoplasm"/>
    <property type="evidence" value="ECO:0007669"/>
    <property type="project" value="UniProtKB-SubCell"/>
</dbReference>
<accession>A0A8J3M725</accession>
<reference evidence="11" key="2">
    <citation type="submission" date="2020-09" db="EMBL/GenBank/DDBJ databases">
        <authorList>
            <person name="Sun Q."/>
            <person name="Kim S."/>
        </authorList>
    </citation>
    <scope>NUCLEOTIDE SEQUENCE</scope>
    <source>
        <strain evidence="11">KCTC 42650</strain>
    </source>
</reference>
<dbReference type="InterPro" id="IPR006062">
    <property type="entry name" value="His_biosynth"/>
</dbReference>
<comment type="caution">
    <text evidence="11">The sequence shown here is derived from an EMBL/GenBank/DDBJ whole genome shotgun (WGS) entry which is preliminary data.</text>
</comment>
<dbReference type="SUPFAM" id="SSF51366">
    <property type="entry name" value="Ribulose-phoshate binding barrel"/>
    <property type="match status" value="1"/>
</dbReference>
<dbReference type="PANTHER" id="PTHR43090">
    <property type="entry name" value="1-(5-PHOSPHORIBOSYL)-5-[(5-PHOSPHORIBOSYLAMINO)METHYLIDENEAMINO] IMIDAZOLE-4-CARBOXAMIDE ISOMERASE"/>
    <property type="match status" value="1"/>
</dbReference>
<dbReference type="GO" id="GO:0000162">
    <property type="term" value="P:L-tryptophan biosynthetic process"/>
    <property type="evidence" value="ECO:0007669"/>
    <property type="project" value="TreeGrafter"/>
</dbReference>
<dbReference type="EC" id="5.3.1.16" evidence="9"/>
<comment type="catalytic activity">
    <reaction evidence="1 9">
        <text>1-(5-phospho-beta-D-ribosyl)-5-[(5-phospho-beta-D-ribosylamino)methylideneamino]imidazole-4-carboxamide = 5-[(5-phospho-1-deoxy-D-ribulos-1-ylimino)methylamino]-1-(5-phospho-beta-D-ribosyl)imidazole-4-carboxamide</text>
        <dbReference type="Rhea" id="RHEA:15469"/>
        <dbReference type="ChEBI" id="CHEBI:58435"/>
        <dbReference type="ChEBI" id="CHEBI:58525"/>
        <dbReference type="EC" id="5.3.1.16"/>
    </reaction>
</comment>
<evidence type="ECO:0000256" key="4">
    <source>
        <dbReference type="ARBA" id="ARBA00009667"/>
    </source>
</evidence>
<keyword evidence="7 9" id="KW-0368">Histidine biosynthesis</keyword>
<dbReference type="UniPathway" id="UPA00031">
    <property type="reaction ID" value="UER00009"/>
</dbReference>
<dbReference type="InterPro" id="IPR013785">
    <property type="entry name" value="Aldolase_TIM"/>
</dbReference>
<comment type="caution">
    <text evidence="9">Lacks conserved residue(s) required for the propagation of feature annotation.</text>
</comment>
<proteinExistence type="inferred from homology"/>
<organism evidence="11 12">
    <name type="scientific">Seohaeicola zhoushanensis</name>
    <dbReference type="NCBI Taxonomy" id="1569283"/>
    <lineage>
        <taxon>Bacteria</taxon>
        <taxon>Pseudomonadati</taxon>
        <taxon>Pseudomonadota</taxon>
        <taxon>Alphaproteobacteria</taxon>
        <taxon>Rhodobacterales</taxon>
        <taxon>Roseobacteraceae</taxon>
        <taxon>Seohaeicola</taxon>
    </lineage>
</organism>
<dbReference type="EMBL" id="BNCJ01000005">
    <property type="protein sequence ID" value="GHF50464.1"/>
    <property type="molecule type" value="Genomic_DNA"/>
</dbReference>
<dbReference type="GO" id="GO:0000105">
    <property type="term" value="P:L-histidine biosynthetic process"/>
    <property type="evidence" value="ECO:0007669"/>
    <property type="project" value="UniProtKB-UniRule"/>
</dbReference>
<protein>
    <recommendedName>
        <fullName evidence="9">1-(5-phosphoribosyl)-5-[(5-phosphoribosylamino)methylideneamino] imidazole-4-carboxamide isomerase</fullName>
        <ecNumber evidence="9">5.3.1.16</ecNumber>
    </recommendedName>
    <alternativeName>
        <fullName evidence="9">Phosphoribosylformimino-5-aminoimidazole carboxamide ribotide isomerase</fullName>
    </alternativeName>
</protein>
<name>A0A8J3M725_9RHOB</name>
<dbReference type="InterPro" id="IPR044524">
    <property type="entry name" value="Isoase_HisA-like"/>
</dbReference>
<comment type="subcellular location">
    <subcellularLocation>
        <location evidence="2 9">Cytoplasm</location>
    </subcellularLocation>
</comment>
<comment type="pathway">
    <text evidence="3 9">Amino-acid biosynthesis; L-histidine biosynthesis; L-histidine from 5-phospho-alpha-D-ribose 1-diphosphate: step 4/9.</text>
</comment>
<dbReference type="FunFam" id="3.20.20.70:FF:000009">
    <property type="entry name" value="1-(5-phosphoribosyl)-5-[(5-phosphoribosylamino)methylideneamino] imidazole-4-carboxamide isomerase"/>
    <property type="match status" value="1"/>
</dbReference>
<evidence type="ECO:0000256" key="7">
    <source>
        <dbReference type="ARBA" id="ARBA00023102"/>
    </source>
</evidence>
<evidence type="ECO:0000313" key="12">
    <source>
        <dbReference type="Proteomes" id="UP000626220"/>
    </source>
</evidence>
<dbReference type="InterPro" id="IPR011060">
    <property type="entry name" value="RibuloseP-bd_barrel"/>
</dbReference>